<evidence type="ECO:0000313" key="11">
    <source>
        <dbReference type="Proteomes" id="UP000285301"/>
    </source>
</evidence>
<sequence>MSTAVHWPVDDIDDALAADFDGSLSGLGMELGTSSFNMSEALMALPSLKSENHNHHNHHHHNHTNGISRNHNEGNGHHSPAHSQHSNSSQKGNNSDSNSSTLTLTLSNHSNQDDRPVAVVHGKKNRLACGHDDESVSSAIKRFCVSNDRDANSESIRFLLAPQSYHKDSDNNECNHEDCAAEIRCQHRHSNSVPDLRSASSAINNQVYSGSASPPLYSSSNPPSTVAGLPQILSVHHHHVFSPSISSSPLMQEQRSPLTKTSNEFQYVLGAATAVSTKLHEETMTYLNQGQPYEIKLKKLGDLSEMRGKMLKSLIRVGFHERRLQFMEKDLINQWKQQRQTERILDIDIPLSYGIFDIAHDSQDINRCEFMWDPTKETGVFVKHGGEKGVPFRLIIETHNMNNNGNSKTCVHAASCQVKVFKPKGADRKHKTDREKMSKRPQSEQDKFQPSCDCTVFTEYPIESIYWSSPSYAETQCPSPSSTVNSPSMSKVLESTPHLKALPAPSTSKNIESPVHQSSTSTLSSEATASETSAWLRQNRFEDYIRSFSNFSGADLLRLNRHDLTQICGLTDGIRLYNALNLKAIRPRLTLYICHPSEEHFNAIYLENLTVDELKQKLASVVSRTLKINRICLSGPSDIKVLITDEVIRNMNEESMFYVEFDKDSSGENMYNAILSAYK</sequence>
<dbReference type="PANTHER" id="PTHR11037">
    <property type="entry name" value="TRANSCRIPTION FACTOR CP2"/>
    <property type="match status" value="1"/>
</dbReference>
<evidence type="ECO:0000259" key="9">
    <source>
        <dbReference type="PROSITE" id="PS51968"/>
    </source>
</evidence>
<evidence type="ECO:0000256" key="3">
    <source>
        <dbReference type="ARBA" id="ARBA00023015"/>
    </source>
</evidence>
<dbReference type="InterPro" id="IPR007604">
    <property type="entry name" value="CP2"/>
</dbReference>
<comment type="caution">
    <text evidence="10">The sequence shown here is derived from an EMBL/GenBank/DDBJ whole genome shotgun (WGS) entry which is preliminary data.</text>
</comment>
<dbReference type="SUPFAM" id="SSF47769">
    <property type="entry name" value="SAM/Pointed domain"/>
    <property type="match status" value="1"/>
</dbReference>
<evidence type="ECO:0000313" key="10">
    <source>
        <dbReference type="EMBL" id="RWS12326.1"/>
    </source>
</evidence>
<dbReference type="Proteomes" id="UP000285301">
    <property type="component" value="Unassembled WGS sequence"/>
</dbReference>
<dbReference type="GO" id="GO:0000978">
    <property type="term" value="F:RNA polymerase II cis-regulatory region sequence-specific DNA binding"/>
    <property type="evidence" value="ECO:0007669"/>
    <property type="project" value="TreeGrafter"/>
</dbReference>
<dbReference type="OrthoDB" id="9996779at2759"/>
<keyword evidence="6 7" id="KW-0539">Nucleus</keyword>
<dbReference type="Pfam" id="PF25416">
    <property type="entry name" value="GRHL1_C"/>
    <property type="match status" value="1"/>
</dbReference>
<dbReference type="Pfam" id="PF18016">
    <property type="entry name" value="SAM_3"/>
    <property type="match status" value="1"/>
</dbReference>
<protein>
    <submittedName>
        <fullName evidence="10">Transcription factor CP2-like protein</fullName>
    </submittedName>
</protein>
<dbReference type="InterPro" id="IPR040167">
    <property type="entry name" value="TF_CP2-like"/>
</dbReference>
<dbReference type="STRING" id="1965070.A0A443RAN6"/>
<dbReference type="InterPro" id="IPR057520">
    <property type="entry name" value="GRHL1/CP2_C"/>
</dbReference>
<keyword evidence="5" id="KW-0804">Transcription</keyword>
<evidence type="ECO:0000256" key="1">
    <source>
        <dbReference type="ARBA" id="ARBA00004123"/>
    </source>
</evidence>
<proteinExistence type="inferred from homology"/>
<evidence type="ECO:0000256" key="6">
    <source>
        <dbReference type="ARBA" id="ARBA00023242"/>
    </source>
</evidence>
<evidence type="ECO:0000256" key="4">
    <source>
        <dbReference type="ARBA" id="ARBA00023125"/>
    </source>
</evidence>
<keyword evidence="11" id="KW-1185">Reference proteome</keyword>
<dbReference type="InterPro" id="IPR041418">
    <property type="entry name" value="SAM_3"/>
</dbReference>
<evidence type="ECO:0000256" key="8">
    <source>
        <dbReference type="SAM" id="MobiDB-lite"/>
    </source>
</evidence>
<dbReference type="GO" id="GO:0005634">
    <property type="term" value="C:nucleus"/>
    <property type="evidence" value="ECO:0007669"/>
    <property type="project" value="UniProtKB-SubCell"/>
</dbReference>
<dbReference type="InterPro" id="IPR013761">
    <property type="entry name" value="SAM/pointed_sf"/>
</dbReference>
<dbReference type="PANTHER" id="PTHR11037:SF21">
    <property type="entry name" value="GEMINI, ISOFORM C"/>
    <property type="match status" value="1"/>
</dbReference>
<name>A0A443RAN6_9ACAR</name>
<dbReference type="AlphaFoldDB" id="A0A443RAN6"/>
<feature type="region of interest" description="Disordered" evidence="8">
    <location>
        <begin position="51"/>
        <end position="115"/>
    </location>
</feature>
<accession>A0A443RAN6</accession>
<evidence type="ECO:0000256" key="2">
    <source>
        <dbReference type="ARBA" id="ARBA00010852"/>
    </source>
</evidence>
<feature type="compositionally biased region" description="Polar residues" evidence="8">
    <location>
        <begin position="81"/>
        <end position="92"/>
    </location>
</feature>
<feature type="region of interest" description="Disordered" evidence="8">
    <location>
        <begin position="498"/>
        <end position="525"/>
    </location>
</feature>
<dbReference type="Gene3D" id="1.10.150.50">
    <property type="entry name" value="Transcription Factor, Ets-1"/>
    <property type="match status" value="1"/>
</dbReference>
<evidence type="ECO:0000256" key="5">
    <source>
        <dbReference type="ARBA" id="ARBA00023163"/>
    </source>
</evidence>
<dbReference type="GO" id="GO:0001228">
    <property type="term" value="F:DNA-binding transcription activator activity, RNA polymerase II-specific"/>
    <property type="evidence" value="ECO:0007669"/>
    <property type="project" value="TreeGrafter"/>
</dbReference>
<dbReference type="EMBL" id="NCKU01001357">
    <property type="protein sequence ID" value="RWS12326.1"/>
    <property type="molecule type" value="Genomic_DNA"/>
</dbReference>
<comment type="subcellular location">
    <subcellularLocation>
        <location evidence="1 7">Nucleus</location>
    </subcellularLocation>
</comment>
<keyword evidence="3" id="KW-0805">Transcription regulation</keyword>
<reference evidence="10 11" key="1">
    <citation type="journal article" date="2018" name="Gigascience">
        <title>Genomes of trombidid mites reveal novel predicted allergens and laterally-transferred genes associated with secondary metabolism.</title>
        <authorList>
            <person name="Dong X."/>
            <person name="Chaisiri K."/>
            <person name="Xia D."/>
            <person name="Armstrong S.D."/>
            <person name="Fang Y."/>
            <person name="Donnelly M.J."/>
            <person name="Kadowaki T."/>
            <person name="McGarry J.W."/>
            <person name="Darby A.C."/>
            <person name="Makepeace B.L."/>
        </authorList>
    </citation>
    <scope>NUCLEOTIDE SEQUENCE [LARGE SCALE GENOMIC DNA]</scope>
    <source>
        <strain evidence="10">UoL-WK</strain>
    </source>
</reference>
<dbReference type="Pfam" id="PF04516">
    <property type="entry name" value="CP2"/>
    <property type="match status" value="1"/>
</dbReference>
<feature type="compositionally biased region" description="Basic and acidic residues" evidence="8">
    <location>
        <begin position="424"/>
        <end position="447"/>
    </location>
</feature>
<feature type="compositionally biased region" description="Polar residues" evidence="8">
    <location>
        <begin position="505"/>
        <end position="517"/>
    </location>
</feature>
<dbReference type="PROSITE" id="PS51968">
    <property type="entry name" value="GRH_CP2_DB"/>
    <property type="match status" value="1"/>
</dbReference>
<feature type="region of interest" description="Disordered" evidence="8">
    <location>
        <begin position="422"/>
        <end position="449"/>
    </location>
</feature>
<gene>
    <name evidence="10" type="ORF">B4U79_00016</name>
</gene>
<feature type="domain" description="Grh/CP2 DB" evidence="9">
    <location>
        <begin position="261"/>
        <end position="482"/>
    </location>
</feature>
<organism evidence="10 11">
    <name type="scientific">Dinothrombium tinctorium</name>
    <dbReference type="NCBI Taxonomy" id="1965070"/>
    <lineage>
        <taxon>Eukaryota</taxon>
        <taxon>Metazoa</taxon>
        <taxon>Ecdysozoa</taxon>
        <taxon>Arthropoda</taxon>
        <taxon>Chelicerata</taxon>
        <taxon>Arachnida</taxon>
        <taxon>Acari</taxon>
        <taxon>Acariformes</taxon>
        <taxon>Trombidiformes</taxon>
        <taxon>Prostigmata</taxon>
        <taxon>Anystina</taxon>
        <taxon>Parasitengona</taxon>
        <taxon>Trombidioidea</taxon>
        <taxon>Trombidiidae</taxon>
        <taxon>Dinothrombium</taxon>
    </lineage>
</organism>
<evidence type="ECO:0000256" key="7">
    <source>
        <dbReference type="PROSITE-ProRule" id="PRU01313"/>
    </source>
</evidence>
<feature type="compositionally biased region" description="Low complexity" evidence="8">
    <location>
        <begin position="93"/>
        <end position="110"/>
    </location>
</feature>
<comment type="similarity">
    <text evidence="2">Belongs to the grh/CP2 family. CP2 subfamily.</text>
</comment>
<keyword evidence="4 7" id="KW-0238">DNA-binding</keyword>